<dbReference type="InterPro" id="IPR016040">
    <property type="entry name" value="NAD(P)-bd_dom"/>
</dbReference>
<name>A0A154MMI5_9PSEU</name>
<dbReference type="Gene3D" id="3.40.50.720">
    <property type="entry name" value="NAD(P)-binding Rossmann-like Domain"/>
    <property type="match status" value="1"/>
</dbReference>
<dbReference type="EMBL" id="LQCI01000014">
    <property type="protein sequence ID" value="KZB84609.1"/>
    <property type="molecule type" value="Genomic_DNA"/>
</dbReference>
<dbReference type="Proteomes" id="UP000186883">
    <property type="component" value="Unassembled WGS sequence"/>
</dbReference>
<dbReference type="EMBL" id="LOBU02000002">
    <property type="protein sequence ID" value="OKA11073.1"/>
    <property type="molecule type" value="Genomic_DNA"/>
</dbReference>
<accession>A0A154MMI5</accession>
<evidence type="ECO:0000313" key="3">
    <source>
        <dbReference type="EMBL" id="OKA11073.1"/>
    </source>
</evidence>
<dbReference type="PANTHER" id="PTHR43162:SF1">
    <property type="entry name" value="PRESTALK A DIFFERENTIATION PROTEIN A"/>
    <property type="match status" value="1"/>
</dbReference>
<gene>
    <name evidence="3" type="ORF">ATP06_0202730</name>
    <name evidence="2" type="ORF">AVL48_33065</name>
</gene>
<dbReference type="RefSeq" id="WP_061984001.1">
    <property type="nucleotide sequence ID" value="NZ_FOPQ01000009.1"/>
</dbReference>
<dbReference type="Pfam" id="PF13460">
    <property type="entry name" value="NAD_binding_10"/>
    <property type="match status" value="1"/>
</dbReference>
<dbReference type="InterPro" id="IPR051604">
    <property type="entry name" value="Ergot_Alk_Oxidoreductase"/>
</dbReference>
<evidence type="ECO:0000313" key="5">
    <source>
        <dbReference type="Proteomes" id="UP000186883"/>
    </source>
</evidence>
<protein>
    <submittedName>
        <fullName evidence="2">Hydroxylase</fullName>
    </submittedName>
</protein>
<sequence length="277" mass="29515">MTILVTGATGSVGRLVVDELVKAGAPVRALTVNPAKAALPPQVEVAKGYLGKPETLPEALKGVETVYLAPLADTVDDFVRLAREAGVRRVVALSGSNADDPVENSSGVAYAIIEKAVQGAGFDWTFLRPGAFMNNTLGWAERIKAERVVRDAYPEARMTPIDLGDIAAVAAHVILTEGHVGEKYTLSGPTAISQREQVAAISAALGEEVAFHELTREEADKQWTDAGIPPGIAKWLLDGFAYFTEHPDTPTGVVQELTGRPGVTYEQWAVANVEAFR</sequence>
<reference evidence="3 5" key="2">
    <citation type="submission" date="2016-11" db="EMBL/GenBank/DDBJ databases">
        <title>Genome sequencing of Amycolatopsis regifaucium.</title>
        <authorList>
            <person name="Mayilraj S."/>
            <person name="Kaur N."/>
        </authorList>
    </citation>
    <scope>NUCLEOTIDE SEQUENCE [LARGE SCALE GENOMIC DNA]</scope>
    <source>
        <strain evidence="3 5">GY080</strain>
    </source>
</reference>
<evidence type="ECO:0000313" key="4">
    <source>
        <dbReference type="Proteomes" id="UP000076321"/>
    </source>
</evidence>
<dbReference type="Gene3D" id="3.90.25.10">
    <property type="entry name" value="UDP-galactose 4-epimerase, domain 1"/>
    <property type="match status" value="1"/>
</dbReference>
<dbReference type="PANTHER" id="PTHR43162">
    <property type="match status" value="1"/>
</dbReference>
<dbReference type="Proteomes" id="UP000076321">
    <property type="component" value="Unassembled WGS sequence"/>
</dbReference>
<feature type="domain" description="NAD(P)-binding" evidence="1">
    <location>
        <begin position="7"/>
        <end position="174"/>
    </location>
</feature>
<dbReference type="OrthoDB" id="3207931at2"/>
<reference evidence="2 4" key="1">
    <citation type="submission" date="2015-12" db="EMBL/GenBank/DDBJ databases">
        <title>Amycolatopsis regifaucium genome sequencing and assembly.</title>
        <authorList>
            <person name="Mayilraj S."/>
        </authorList>
    </citation>
    <scope>NUCLEOTIDE SEQUENCE [LARGE SCALE GENOMIC DNA]</scope>
    <source>
        <strain evidence="2 4">GY080</strain>
    </source>
</reference>
<organism evidence="2 4">
    <name type="scientific">Amycolatopsis regifaucium</name>
    <dbReference type="NCBI Taxonomy" id="546365"/>
    <lineage>
        <taxon>Bacteria</taxon>
        <taxon>Bacillati</taxon>
        <taxon>Actinomycetota</taxon>
        <taxon>Actinomycetes</taxon>
        <taxon>Pseudonocardiales</taxon>
        <taxon>Pseudonocardiaceae</taxon>
        <taxon>Amycolatopsis</taxon>
    </lineage>
</organism>
<dbReference type="AlphaFoldDB" id="A0A154MMI5"/>
<evidence type="ECO:0000313" key="2">
    <source>
        <dbReference type="EMBL" id="KZB84609.1"/>
    </source>
</evidence>
<proteinExistence type="predicted"/>
<keyword evidence="5" id="KW-1185">Reference proteome</keyword>
<dbReference type="SUPFAM" id="SSF51735">
    <property type="entry name" value="NAD(P)-binding Rossmann-fold domains"/>
    <property type="match status" value="1"/>
</dbReference>
<evidence type="ECO:0000259" key="1">
    <source>
        <dbReference type="Pfam" id="PF13460"/>
    </source>
</evidence>
<comment type="caution">
    <text evidence="2">The sequence shown here is derived from an EMBL/GenBank/DDBJ whole genome shotgun (WGS) entry which is preliminary data.</text>
</comment>
<dbReference type="InterPro" id="IPR036291">
    <property type="entry name" value="NAD(P)-bd_dom_sf"/>
</dbReference>